<keyword evidence="10" id="KW-0443">Lipid metabolism</keyword>
<dbReference type="GO" id="GO:0004630">
    <property type="term" value="F:phospholipase D activity"/>
    <property type="evidence" value="ECO:0007669"/>
    <property type="project" value="UniProtKB-EC"/>
</dbReference>
<dbReference type="SUPFAM" id="SSF56024">
    <property type="entry name" value="Phospholipase D/nuclease"/>
    <property type="match status" value="2"/>
</dbReference>
<evidence type="ECO:0000256" key="3">
    <source>
        <dbReference type="ARBA" id="ARBA00004613"/>
    </source>
</evidence>
<keyword evidence="8" id="KW-0378">Hydrolase</keyword>
<dbReference type="Proteomes" id="UP000254919">
    <property type="component" value="Unassembled WGS sequence"/>
</dbReference>
<accession>A0A1S8DAV4</accession>
<evidence type="ECO:0000313" key="16">
    <source>
        <dbReference type="Proteomes" id="UP000254919"/>
    </source>
</evidence>
<dbReference type="PROSITE" id="PS50035">
    <property type="entry name" value="PLD"/>
    <property type="match status" value="1"/>
</dbReference>
<name>A0A1S8DAV4_9PROT</name>
<dbReference type="EMBL" id="UGVN01000001">
    <property type="protein sequence ID" value="SUE41926.1"/>
    <property type="molecule type" value="Genomic_DNA"/>
</dbReference>
<protein>
    <recommendedName>
        <fullName evidence="6">Phospholipase D</fullName>
        <ecNumber evidence="5">3.1.4.4</ecNumber>
    </recommendedName>
    <alternativeName>
        <fullName evidence="11">Choline phosphatase</fullName>
    </alternativeName>
</protein>
<evidence type="ECO:0000313" key="14">
    <source>
        <dbReference type="EMBL" id="SUE41926.1"/>
    </source>
</evidence>
<organism evidence="13 15">
    <name type="scientific">Roseomonas mucosa</name>
    <dbReference type="NCBI Taxonomy" id="207340"/>
    <lineage>
        <taxon>Bacteria</taxon>
        <taxon>Pseudomonadati</taxon>
        <taxon>Pseudomonadota</taxon>
        <taxon>Alphaproteobacteria</taxon>
        <taxon>Acetobacterales</taxon>
        <taxon>Roseomonadaceae</taxon>
        <taxon>Roseomonas</taxon>
    </lineage>
</organism>
<dbReference type="GO" id="GO:0016042">
    <property type="term" value="P:lipid catabolic process"/>
    <property type="evidence" value="ECO:0007669"/>
    <property type="project" value="UniProtKB-KW"/>
</dbReference>
<evidence type="ECO:0000256" key="9">
    <source>
        <dbReference type="ARBA" id="ARBA00022963"/>
    </source>
</evidence>
<dbReference type="GeneID" id="99634682"/>
<dbReference type="Proteomes" id="UP000054844">
    <property type="component" value="Unassembled WGS sequence"/>
</dbReference>
<dbReference type="STRING" id="207340.APZ41_003595"/>
<comment type="similarity">
    <text evidence="4">Belongs to the phospholipase D family.</text>
</comment>
<evidence type="ECO:0000256" key="7">
    <source>
        <dbReference type="ARBA" id="ARBA00022525"/>
    </source>
</evidence>
<dbReference type="AlphaFoldDB" id="A0A1S8DAV4"/>
<dbReference type="PANTHER" id="PTHR43856">
    <property type="entry name" value="CARDIOLIPIN HYDROLASE"/>
    <property type="match status" value="1"/>
</dbReference>
<evidence type="ECO:0000259" key="12">
    <source>
        <dbReference type="PROSITE" id="PS50035"/>
    </source>
</evidence>
<dbReference type="InterPro" id="IPR051406">
    <property type="entry name" value="PLD_domain"/>
</dbReference>
<evidence type="ECO:0000256" key="6">
    <source>
        <dbReference type="ARBA" id="ARBA00018392"/>
    </source>
</evidence>
<dbReference type="InterPro" id="IPR025202">
    <property type="entry name" value="PLD-like_dom"/>
</dbReference>
<evidence type="ECO:0000256" key="4">
    <source>
        <dbReference type="ARBA" id="ARBA00008664"/>
    </source>
</evidence>
<dbReference type="GO" id="GO:0016891">
    <property type="term" value="F:RNA endonuclease activity producing 5'-phosphomonoesters, hydrolytic mechanism"/>
    <property type="evidence" value="ECO:0007669"/>
    <property type="project" value="TreeGrafter"/>
</dbReference>
<evidence type="ECO:0000256" key="2">
    <source>
        <dbReference type="ARBA" id="ARBA00003145"/>
    </source>
</evidence>
<keyword evidence="9" id="KW-0442">Lipid degradation</keyword>
<dbReference type="GO" id="GO:0005576">
    <property type="term" value="C:extracellular region"/>
    <property type="evidence" value="ECO:0007669"/>
    <property type="project" value="UniProtKB-SubCell"/>
</dbReference>
<evidence type="ECO:0000256" key="11">
    <source>
        <dbReference type="ARBA" id="ARBA00029594"/>
    </source>
</evidence>
<dbReference type="Gene3D" id="3.30.870.10">
    <property type="entry name" value="Endonuclease Chain A"/>
    <property type="match status" value="2"/>
</dbReference>
<dbReference type="EC" id="3.1.4.4" evidence="5"/>
<dbReference type="EMBL" id="LLWF02000006">
    <property type="protein sequence ID" value="ONH84505.1"/>
    <property type="molecule type" value="Genomic_DNA"/>
</dbReference>
<reference evidence="13 15" key="1">
    <citation type="submission" date="2016-12" db="EMBL/GenBank/DDBJ databases">
        <title>Draft genome sequence of Roseomonas mucosa strain AU37, isolated from a peripheral intravenous catheter.</title>
        <authorList>
            <person name="Choudhury M.A."/>
            <person name="Sidjabat H.E."/>
            <person name="Wailan A.M."/>
            <person name="Zhang L."/>
            <person name="Marsh N.M."/>
            <person name="Rickard C.M."/>
            <person name="Davies M."/>
            <person name="Mcmillan D.J."/>
        </authorList>
    </citation>
    <scope>NUCLEOTIDE SEQUENCE [LARGE SCALE GENOMIC DNA]</scope>
    <source>
        <strain evidence="13 15">SAVE376</strain>
    </source>
</reference>
<comment type="catalytic activity">
    <reaction evidence="1">
        <text>a 1,2-diacyl-sn-glycero-3-phosphocholine + H2O = a 1,2-diacyl-sn-glycero-3-phosphate + choline + H(+)</text>
        <dbReference type="Rhea" id="RHEA:14445"/>
        <dbReference type="ChEBI" id="CHEBI:15354"/>
        <dbReference type="ChEBI" id="CHEBI:15377"/>
        <dbReference type="ChEBI" id="CHEBI:15378"/>
        <dbReference type="ChEBI" id="CHEBI:57643"/>
        <dbReference type="ChEBI" id="CHEBI:58608"/>
        <dbReference type="EC" id="3.1.4.4"/>
    </reaction>
</comment>
<evidence type="ECO:0000256" key="8">
    <source>
        <dbReference type="ARBA" id="ARBA00022801"/>
    </source>
</evidence>
<evidence type="ECO:0000256" key="5">
    <source>
        <dbReference type="ARBA" id="ARBA00012027"/>
    </source>
</evidence>
<proteinExistence type="inferred from homology"/>
<dbReference type="RefSeq" id="WP_026033010.1">
    <property type="nucleotide sequence ID" value="NZ_AP031462.1"/>
</dbReference>
<comment type="subcellular location">
    <subcellularLocation>
        <location evidence="3">Secreted</location>
    </subcellularLocation>
</comment>
<sequence length="562" mass="62695">MRVRHLHPGMMVQAVAGCHVVLLGFDIDARGRRGLRGFAVRRTDRAEDESVWMKGSKTFRSVRPSIGAGEQFSSLLHPFQTFQWADYSARPGRDYTYEAVPMYGVPGALRQGDPVRLDIRTEPVEGAAHSVLFNRGAVATQEYARRFQNRKPSAVGPAAYAWLSRGLEEGILGFVARAKDESWALRGAFYEFQWPAVLEALGAARRRRADVEIVFDDIAGGSAHAENEAAIRAARIRGICTPRTQGKLMHNKFLVLLHRDKPQALLFGSTNLTENGLFGHANCVHIVEDAGVAQAYLDYFGQLRRDPPTDRARPAYRAWNTGHSPAPAEVPKGGMAPVFSPRSGLEALDWYAEIAGQARRALCMTFAFGMNERFRNVYGRDDAVLRLGLMEKEWNGRNKEAQIAAIRALQARPNVVIAIGNRIPLSGFDQWLGEIDRIVPDTHVQWIHTKFMLADPLSDDPVVVTGSANFSEAGISANDENMLVIRGDTRVADIYLGEFFRLHAHYAFRQAVGIFLRNNPGKTPEDFASRFLVEEGDWTEDYFTPGDRNARHARRLYFAGVA</sequence>
<comment type="function">
    <text evidence="2">Could be a virulence factor.</text>
</comment>
<evidence type="ECO:0000313" key="15">
    <source>
        <dbReference type="Proteomes" id="UP000054844"/>
    </source>
</evidence>
<feature type="domain" description="PLD phosphodiesterase" evidence="12">
    <location>
        <begin position="443"/>
        <end position="474"/>
    </location>
</feature>
<evidence type="ECO:0000256" key="10">
    <source>
        <dbReference type="ARBA" id="ARBA00023098"/>
    </source>
</evidence>
<dbReference type="PROSITE" id="PS51257">
    <property type="entry name" value="PROKAR_LIPOPROTEIN"/>
    <property type="match status" value="1"/>
</dbReference>
<dbReference type="GO" id="GO:0006793">
    <property type="term" value="P:phosphorus metabolic process"/>
    <property type="evidence" value="ECO:0007669"/>
    <property type="project" value="UniProtKB-ARBA"/>
</dbReference>
<keyword evidence="7" id="KW-0964">Secreted</keyword>
<reference evidence="14 16" key="2">
    <citation type="submission" date="2018-06" db="EMBL/GenBank/DDBJ databases">
        <authorList>
            <consortium name="Pathogen Informatics"/>
            <person name="Doyle S."/>
        </authorList>
    </citation>
    <scope>NUCLEOTIDE SEQUENCE [LARGE SCALE GENOMIC DNA]</scope>
    <source>
        <strain evidence="14 16">NCTC13291</strain>
    </source>
</reference>
<gene>
    <name evidence="13" type="ORF">APZ41_003595</name>
    <name evidence="14" type="ORF">NCTC13291_03538</name>
</gene>
<dbReference type="PANTHER" id="PTHR43856:SF1">
    <property type="entry name" value="MITOCHONDRIAL CARDIOLIPIN HYDROLASE"/>
    <property type="match status" value="1"/>
</dbReference>
<keyword evidence="15" id="KW-1185">Reference proteome</keyword>
<dbReference type="InterPro" id="IPR001736">
    <property type="entry name" value="PLipase_D/transphosphatidylase"/>
</dbReference>
<evidence type="ECO:0000313" key="13">
    <source>
        <dbReference type="EMBL" id="ONH84505.1"/>
    </source>
</evidence>
<evidence type="ECO:0000256" key="1">
    <source>
        <dbReference type="ARBA" id="ARBA00000798"/>
    </source>
</evidence>
<dbReference type="OrthoDB" id="9789376at2"/>
<dbReference type="Pfam" id="PF13091">
    <property type="entry name" value="PLDc_2"/>
    <property type="match status" value="2"/>
</dbReference>
<dbReference type="CDD" id="cd09172">
    <property type="entry name" value="PLDc_Nuc_like_unchar1_1"/>
    <property type="match status" value="1"/>
</dbReference>